<gene>
    <name evidence="1" type="ORF">SRT_06170</name>
</gene>
<dbReference type="EMBL" id="AP014612">
    <property type="protein sequence ID" value="BAQ23878.1"/>
    <property type="molecule type" value="Genomic_DNA"/>
</dbReference>
<dbReference type="Proteomes" id="UP000217758">
    <property type="component" value="Chromosome"/>
</dbReference>
<name>A0A1L7LIB9_9STRE</name>
<organism evidence="1 2">
    <name type="scientific">Streptococcus troglodytae</name>
    <dbReference type="NCBI Taxonomy" id="1111760"/>
    <lineage>
        <taxon>Bacteria</taxon>
        <taxon>Bacillati</taxon>
        <taxon>Bacillota</taxon>
        <taxon>Bacilli</taxon>
        <taxon>Lactobacillales</taxon>
        <taxon>Streptococcaceae</taxon>
        <taxon>Streptococcus</taxon>
    </lineage>
</organism>
<dbReference type="Pfam" id="PF09344">
    <property type="entry name" value="Cas_CT1975"/>
    <property type="match status" value="1"/>
</dbReference>
<evidence type="ECO:0000313" key="2">
    <source>
        <dbReference type="Proteomes" id="UP000217758"/>
    </source>
</evidence>
<evidence type="ECO:0008006" key="3">
    <source>
        <dbReference type="Google" id="ProtNLM"/>
    </source>
</evidence>
<accession>A0A1L7LIB9</accession>
<keyword evidence="2" id="KW-1185">Reference proteome</keyword>
<protein>
    <recommendedName>
        <fullName evidence="3">Type I-E CRISPR-associated protein Cas7/Cse4/CasC</fullName>
    </recommendedName>
</protein>
<dbReference type="RefSeq" id="WP_128833013.1">
    <property type="nucleotide sequence ID" value="NZ_AP014612.1"/>
</dbReference>
<proteinExistence type="predicted"/>
<dbReference type="NCBIfam" id="TIGR01869">
    <property type="entry name" value="casC_Cse4"/>
    <property type="match status" value="1"/>
</dbReference>
<evidence type="ECO:0000313" key="1">
    <source>
        <dbReference type="EMBL" id="BAQ23878.1"/>
    </source>
</evidence>
<dbReference type="InterPro" id="IPR010148">
    <property type="entry name" value="CRISPR-assoc_prot_CT1975"/>
</dbReference>
<dbReference type="AlphaFoldDB" id="A0A1L7LIB9"/>
<dbReference type="KEGG" id="strg:SRT_06170"/>
<sequence length="407" mass="45816">MTTNQEKLFLDIHVIQTLPPSNINRDDTGSPKTAQYGGVRRARVSSQAWKRAMREYLVDSLKLGNTSARTVKIVEYIAKQIQLIDQSIKIDAAKKLVKEMLERVVKKKKSGKDEKIFVIDDEYKLSALFFISKFQSIKLAELALNSEFVEICNKFDALSGKVKEDKEYKKSKEYKEIDAAYKIQVKKIKEILNELLSIDIAFFGRMLASDPSLNEDASSQVAHAISTHAIQTEFDFFTAIDDLAPEDNAGAGMLGTVEFNSSTLYRYANIAIHELVSQLDDEESAVNALKLFVEAFAKSLPTGKANAFANQTLPQALVVTVRNDRPVNLVSAFEEPVKTTNGYVKKSIEKLSKEFVKVEKMVKKPILTFYVSLEEVEELTKIGTEKNSITELVEDFSQELSDLIQNR</sequence>
<reference evidence="1 2" key="1">
    <citation type="journal article" date="2016" name="Microbiol. Immunol.">
        <title>Complete genome sequence of Streptococcus troglodytae TKU31 isolated from the oral cavity of a chimpanzee (Pan troglodytes).</title>
        <authorList>
            <person name="Okamoto M."/>
            <person name="Naito M."/>
            <person name="Miyanohara M."/>
            <person name="Imai S."/>
            <person name="Nomura Y."/>
            <person name="Saito W."/>
            <person name="Momoi Y."/>
            <person name="Takada K."/>
            <person name="Miyabe-Nishiwaki T."/>
            <person name="Tomonaga M."/>
            <person name="Hanada N."/>
        </authorList>
    </citation>
    <scope>NUCLEOTIDE SEQUENCE [LARGE SCALE GENOMIC DNA]</scope>
    <source>
        <strain evidence="2">TKU 31</strain>
    </source>
</reference>